<feature type="signal peptide" evidence="10">
    <location>
        <begin position="1"/>
        <end position="20"/>
    </location>
</feature>
<keyword evidence="17" id="KW-1185">Reference proteome</keyword>
<dbReference type="InterPro" id="IPR006685">
    <property type="entry name" value="MscS_channel_2nd"/>
</dbReference>
<accession>A0A423PQG8</accession>
<dbReference type="Gene3D" id="3.30.70.100">
    <property type="match status" value="1"/>
</dbReference>
<dbReference type="Gene3D" id="2.30.30.60">
    <property type="match status" value="1"/>
</dbReference>
<dbReference type="SUPFAM" id="SSF82689">
    <property type="entry name" value="Mechanosensitive channel protein MscS (YggB), C-terminal domain"/>
    <property type="match status" value="1"/>
</dbReference>
<dbReference type="InterPro" id="IPR006686">
    <property type="entry name" value="MscS_channel_CS"/>
</dbReference>
<dbReference type="PROSITE" id="PS01246">
    <property type="entry name" value="UPF0003"/>
    <property type="match status" value="1"/>
</dbReference>
<feature type="compositionally biased region" description="Basic and acidic residues" evidence="8">
    <location>
        <begin position="188"/>
        <end position="197"/>
    </location>
</feature>
<feature type="chain" id="PRO_5019273721" description="Small mechanosensitive ion channel protein MscS" evidence="10">
    <location>
        <begin position="21"/>
        <end position="1142"/>
    </location>
</feature>
<feature type="region of interest" description="Disordered" evidence="8">
    <location>
        <begin position="168"/>
        <end position="197"/>
    </location>
</feature>
<comment type="caution">
    <text evidence="16">The sequence shown here is derived from an EMBL/GenBank/DDBJ whole genome shotgun (WGS) entry which is preliminary data.</text>
</comment>
<dbReference type="EMBL" id="AYKH01000012">
    <property type="protein sequence ID" value="ROO27866.1"/>
    <property type="molecule type" value="Genomic_DNA"/>
</dbReference>
<dbReference type="Pfam" id="PF12795">
    <property type="entry name" value="MscS_porin"/>
    <property type="match status" value="1"/>
</dbReference>
<evidence type="ECO:0000256" key="2">
    <source>
        <dbReference type="ARBA" id="ARBA00008017"/>
    </source>
</evidence>
<evidence type="ECO:0000256" key="3">
    <source>
        <dbReference type="ARBA" id="ARBA00022475"/>
    </source>
</evidence>
<feature type="compositionally biased region" description="Low complexity" evidence="8">
    <location>
        <begin position="168"/>
        <end position="178"/>
    </location>
</feature>
<feature type="domain" description="Mechanosensitive ion channel transmembrane helices 2/3" evidence="15">
    <location>
        <begin position="901"/>
        <end position="941"/>
    </location>
</feature>
<evidence type="ECO:0008006" key="18">
    <source>
        <dbReference type="Google" id="ProtNLM"/>
    </source>
</evidence>
<evidence type="ECO:0000313" key="16">
    <source>
        <dbReference type="EMBL" id="ROO27866.1"/>
    </source>
</evidence>
<dbReference type="InterPro" id="IPR025692">
    <property type="entry name" value="MscS_IM_dom1"/>
</dbReference>
<keyword evidence="6 9" id="KW-0472">Membrane</keyword>
<keyword evidence="10" id="KW-0732">Signal</keyword>
<dbReference type="GO" id="GO:0008381">
    <property type="term" value="F:mechanosensitive monoatomic ion channel activity"/>
    <property type="evidence" value="ECO:0007669"/>
    <property type="project" value="UniProtKB-ARBA"/>
</dbReference>
<dbReference type="InterPro" id="IPR024393">
    <property type="entry name" value="MscS_porin"/>
</dbReference>
<dbReference type="InterPro" id="IPR049142">
    <property type="entry name" value="MS_channel_1st"/>
</dbReference>
<dbReference type="InterPro" id="IPR049278">
    <property type="entry name" value="MS_channel_C"/>
</dbReference>
<feature type="transmembrane region" description="Helical" evidence="9">
    <location>
        <begin position="695"/>
        <end position="716"/>
    </location>
</feature>
<dbReference type="Pfam" id="PF21082">
    <property type="entry name" value="MS_channel_3rd"/>
    <property type="match status" value="1"/>
</dbReference>
<evidence type="ECO:0000259" key="12">
    <source>
        <dbReference type="Pfam" id="PF12794"/>
    </source>
</evidence>
<evidence type="ECO:0000256" key="10">
    <source>
        <dbReference type="SAM" id="SignalP"/>
    </source>
</evidence>
<feature type="domain" description="Mechanosensitive ion channel MscS" evidence="11">
    <location>
        <begin position="943"/>
        <end position="1008"/>
    </location>
</feature>
<organism evidence="16 17">
    <name type="scientific">Salinisphaera orenii MK-B5</name>
    <dbReference type="NCBI Taxonomy" id="856730"/>
    <lineage>
        <taxon>Bacteria</taxon>
        <taxon>Pseudomonadati</taxon>
        <taxon>Pseudomonadota</taxon>
        <taxon>Gammaproteobacteria</taxon>
        <taxon>Salinisphaerales</taxon>
        <taxon>Salinisphaeraceae</taxon>
        <taxon>Salinisphaera</taxon>
    </lineage>
</organism>
<evidence type="ECO:0000259" key="14">
    <source>
        <dbReference type="Pfam" id="PF21082"/>
    </source>
</evidence>
<feature type="transmembrane region" description="Helical" evidence="9">
    <location>
        <begin position="501"/>
        <end position="520"/>
    </location>
</feature>
<evidence type="ECO:0000256" key="4">
    <source>
        <dbReference type="ARBA" id="ARBA00022692"/>
    </source>
</evidence>
<dbReference type="SUPFAM" id="SSF50182">
    <property type="entry name" value="Sm-like ribonucleoproteins"/>
    <property type="match status" value="1"/>
</dbReference>
<evidence type="ECO:0000256" key="5">
    <source>
        <dbReference type="ARBA" id="ARBA00022989"/>
    </source>
</evidence>
<feature type="transmembrane region" description="Helical" evidence="9">
    <location>
        <begin position="856"/>
        <end position="876"/>
    </location>
</feature>
<evidence type="ECO:0000256" key="8">
    <source>
        <dbReference type="SAM" id="MobiDB-lite"/>
    </source>
</evidence>
<dbReference type="InterPro" id="IPR052702">
    <property type="entry name" value="MscS-like_channel"/>
</dbReference>
<keyword evidence="4 9" id="KW-0812">Transmembrane</keyword>
<dbReference type="PANTHER" id="PTHR30347:SF1">
    <property type="entry name" value="MECHANOSENSITIVE CHANNEL MSCK"/>
    <property type="match status" value="1"/>
</dbReference>
<dbReference type="InterPro" id="IPR010920">
    <property type="entry name" value="LSM_dom_sf"/>
</dbReference>
<feature type="transmembrane region" description="Helical" evidence="9">
    <location>
        <begin position="925"/>
        <end position="955"/>
    </location>
</feature>
<reference evidence="16 17" key="1">
    <citation type="submission" date="2013-10" db="EMBL/GenBank/DDBJ databases">
        <title>Salinisphaera orenii MK-B5 Genome Sequencing.</title>
        <authorList>
            <person name="Lai Q."/>
            <person name="Li C."/>
            <person name="Shao Z."/>
        </authorList>
    </citation>
    <scope>NUCLEOTIDE SEQUENCE [LARGE SCALE GENOMIC DNA]</scope>
    <source>
        <strain evidence="16 17">MK-B5</strain>
    </source>
</reference>
<comment type="similarity">
    <text evidence="2">Belongs to the MscS (TC 1.A.23) family.</text>
</comment>
<proteinExistence type="inferred from homology"/>
<dbReference type="Pfam" id="PF00924">
    <property type="entry name" value="MS_channel_2nd"/>
    <property type="match status" value="1"/>
</dbReference>
<evidence type="ECO:0000259" key="13">
    <source>
        <dbReference type="Pfam" id="PF12795"/>
    </source>
</evidence>
<evidence type="ECO:0000256" key="9">
    <source>
        <dbReference type="SAM" id="Phobius"/>
    </source>
</evidence>
<feature type="domain" description="Mechanosensitive ion channel MscS porin" evidence="13">
    <location>
        <begin position="41"/>
        <end position="265"/>
    </location>
</feature>
<feature type="coiled-coil region" evidence="7">
    <location>
        <begin position="55"/>
        <end position="89"/>
    </location>
</feature>
<dbReference type="Pfam" id="PF21088">
    <property type="entry name" value="MS_channel_1st"/>
    <property type="match status" value="1"/>
</dbReference>
<feature type="transmembrane region" description="Helical" evidence="9">
    <location>
        <begin position="625"/>
        <end position="642"/>
    </location>
</feature>
<feature type="transmembrane region" description="Helical" evidence="9">
    <location>
        <begin position="728"/>
        <end position="750"/>
    </location>
</feature>
<dbReference type="Proteomes" id="UP000283993">
    <property type="component" value="Unassembled WGS sequence"/>
</dbReference>
<comment type="subcellular location">
    <subcellularLocation>
        <location evidence="1">Cell membrane</location>
        <topology evidence="1">Multi-pass membrane protein</topology>
    </subcellularLocation>
</comment>
<feature type="transmembrane region" description="Helical" evidence="9">
    <location>
        <begin position="805"/>
        <end position="823"/>
    </location>
</feature>
<feature type="domain" description="Mechanosensitive ion channel inner membrane" evidence="12">
    <location>
        <begin position="501"/>
        <end position="839"/>
    </location>
</feature>
<feature type="domain" description="Mechanosensitive ion channel MscS C-terminal" evidence="14">
    <location>
        <begin position="1018"/>
        <end position="1097"/>
    </location>
</feature>
<feature type="region of interest" description="Disordered" evidence="8">
    <location>
        <begin position="1116"/>
        <end position="1142"/>
    </location>
</feature>
<keyword evidence="7" id="KW-0175">Coiled coil</keyword>
<evidence type="ECO:0000313" key="17">
    <source>
        <dbReference type="Proteomes" id="UP000283993"/>
    </source>
</evidence>
<gene>
    <name evidence="16" type="ORF">SAOR_08240</name>
</gene>
<feature type="transmembrane region" description="Helical" evidence="9">
    <location>
        <begin position="896"/>
        <end position="919"/>
    </location>
</feature>
<evidence type="ECO:0000259" key="15">
    <source>
        <dbReference type="Pfam" id="PF21088"/>
    </source>
</evidence>
<evidence type="ECO:0000256" key="6">
    <source>
        <dbReference type="ARBA" id="ARBA00023136"/>
    </source>
</evidence>
<dbReference type="InterPro" id="IPR011014">
    <property type="entry name" value="MscS_channel_TM-2"/>
</dbReference>
<feature type="coiled-coil region" evidence="7">
    <location>
        <begin position="124"/>
        <end position="151"/>
    </location>
</feature>
<evidence type="ECO:0000256" key="1">
    <source>
        <dbReference type="ARBA" id="ARBA00004651"/>
    </source>
</evidence>
<dbReference type="Gene3D" id="1.10.287.1260">
    <property type="match status" value="1"/>
</dbReference>
<dbReference type="InterPro" id="IPR023408">
    <property type="entry name" value="MscS_beta-dom_sf"/>
</dbReference>
<feature type="transmembrane region" description="Helical" evidence="9">
    <location>
        <begin position="654"/>
        <end position="674"/>
    </location>
</feature>
<keyword evidence="5 9" id="KW-1133">Transmembrane helix</keyword>
<protein>
    <recommendedName>
        <fullName evidence="18">Small mechanosensitive ion channel protein MscS</fullName>
    </recommendedName>
</protein>
<dbReference type="Pfam" id="PF12794">
    <property type="entry name" value="MscS_TM"/>
    <property type="match status" value="1"/>
</dbReference>
<sequence>MGRAVAFVLCWLLCMVVAHAQQPTDADVDIDQRLGQLQDRISALKARDDVDSALRDEALETYQQAVSALEAAQSDRRQTEALRKKAAEAPAEIRRINEQMRAIEAAPSRDALEEVATSKLSTRADELDTRLGETQARLSDLRDQLTRLAQRPDAARRELAEARNALQSLDTSVASSSSDEPGASALNEAERSQLSARREALTAEIERLQQELSGLDARERLVEAQRTLAEARLSRDTQALATLQLALAQRQNDTAKTLREQSQDTLTELRGAARPLADAAQRNLELSRELAEVTADSERLASRQVERRSDVEDLERRLNLVQRQLEIGGTSVALGDVLRSQKRDLSSPEFAAVPGTGSRAPDIASAELQRFQLQQARVELDDLASRADALVDGPDALNDSQRRSLINLLEQRRDVLDLLVDAEGRYIDIGRDLRSLGEQYEETLGAFERLLDERLFWLPSFDRVGLDWPAAVARDLPWVFDPDGWNSAVAAFVSGASNEPLAALLAALIVAAMLSVQRTLRARLKRLAEPVGNVRRDTFWVTLRTTLITLLLSLPAALLLVATGLFIRQGSDPAPYALAVAYSAIQLGVLVLFIEPFAQVCRANGLAERHFLWDEAARRGLHRNLRWLLAVLVLPTLVLALTESINEDGRRETLGLAAFVFSSLMIAAFSWRLLHPTRGAISNLADSSDDHWRLGYLWLPLAVGVPLLLSGMALWGYYYTALQLQTRFFYSAALLSGCLILYSLIVRWLTVAERRLALTRALRKREEAREARAAREAAAAAGEGAPENLDTLEIDLLQISEQTRGLIKVVITLIIGGGLWLIWSDTLPALQLLDNVTLWQYSTEIEGQNQLMNVTLGALMLALAVGVITALAGRNLPGFLEITILRRFSMDAGSRYAMATLFQYAIVIVGLLVAVSLIGLRWSSIQWLVAAVGVGLGFGLQEIFANFVSGIVILFERPVRVGDTVTVGTLTGTVSRIRIRATTVTDWDNKEVVIPNKTFITETVINWTLTDDITRLILRVQLPLDTDTELVERLISEAIEAEPVALEEPAPSVFLVGYDDGTMTYEARVFYHDLYNLLPLQHALYKRIHAAFADNRVTVSFPQRDLHLRSMDSSFERFGREAGPGGARTGRDDDAPAPADGR</sequence>
<feature type="transmembrane region" description="Helical" evidence="9">
    <location>
        <begin position="573"/>
        <end position="594"/>
    </location>
</feature>
<keyword evidence="3" id="KW-1003">Cell membrane</keyword>
<dbReference type="AlphaFoldDB" id="A0A423PQG8"/>
<name>A0A423PQG8_9GAMM</name>
<dbReference type="SUPFAM" id="SSF82861">
    <property type="entry name" value="Mechanosensitive channel protein MscS (YggB), transmembrane region"/>
    <property type="match status" value="1"/>
</dbReference>
<dbReference type="GO" id="GO:0005886">
    <property type="term" value="C:plasma membrane"/>
    <property type="evidence" value="ECO:0007669"/>
    <property type="project" value="UniProtKB-SubCell"/>
</dbReference>
<evidence type="ECO:0000256" key="7">
    <source>
        <dbReference type="SAM" id="Coils"/>
    </source>
</evidence>
<dbReference type="InterPro" id="IPR011066">
    <property type="entry name" value="MscS_channel_C_sf"/>
</dbReference>
<evidence type="ECO:0000259" key="11">
    <source>
        <dbReference type="Pfam" id="PF00924"/>
    </source>
</evidence>
<dbReference type="PANTHER" id="PTHR30347">
    <property type="entry name" value="POTASSIUM CHANNEL RELATED"/>
    <property type="match status" value="1"/>
</dbReference>
<feature type="transmembrane region" description="Helical" evidence="9">
    <location>
        <begin position="541"/>
        <end position="567"/>
    </location>
</feature>